<dbReference type="GeneID" id="9939301"/>
<gene>
    <name evidence="2" type="ORF">LOAG_01920</name>
</gene>
<evidence type="ECO:0000313" key="2">
    <source>
        <dbReference type="EMBL" id="EFO26561.1"/>
    </source>
</evidence>
<dbReference type="InParanoid" id="A0A1S0U9U0"/>
<dbReference type="EMBL" id="JH712113">
    <property type="protein sequence ID" value="EFO26561.1"/>
    <property type="molecule type" value="Genomic_DNA"/>
</dbReference>
<accession>A0A1S0U9U0</accession>
<sequence length="197" mass="22260">METISNYNAILRKKSSRNSANHTDFHKSKVPATNDKQLELPEEDTHALVQKARKSKQKEFEDITHFSDEFKLKTRIYIMAVDPYKQGVLLEQLMSPEKSPVRAHSCRTLSCTGLLGKAHDKGEEVSSAVASFIIAIVVREGGRGGEGMENDGFKQRDRSTKDHNDAVLRCRGSQRSTYEPSSFDELHLGLFRCFTQL</sequence>
<proteinExistence type="predicted"/>
<feature type="region of interest" description="Disordered" evidence="1">
    <location>
        <begin position="12"/>
        <end position="37"/>
    </location>
</feature>
<dbReference type="RefSeq" id="XP_003137506.1">
    <property type="nucleotide sequence ID" value="XM_003137458.1"/>
</dbReference>
<dbReference type="KEGG" id="loa:LOAG_01920"/>
<evidence type="ECO:0000256" key="1">
    <source>
        <dbReference type="SAM" id="MobiDB-lite"/>
    </source>
</evidence>
<organism evidence="2">
    <name type="scientific">Loa loa</name>
    <name type="common">Eye worm</name>
    <name type="synonym">Filaria loa</name>
    <dbReference type="NCBI Taxonomy" id="7209"/>
    <lineage>
        <taxon>Eukaryota</taxon>
        <taxon>Metazoa</taxon>
        <taxon>Ecdysozoa</taxon>
        <taxon>Nematoda</taxon>
        <taxon>Chromadorea</taxon>
        <taxon>Rhabditida</taxon>
        <taxon>Spirurina</taxon>
        <taxon>Spiruromorpha</taxon>
        <taxon>Filarioidea</taxon>
        <taxon>Onchocercidae</taxon>
        <taxon>Loa</taxon>
    </lineage>
</organism>
<protein>
    <submittedName>
        <fullName evidence="2">Uncharacterized protein</fullName>
    </submittedName>
</protein>
<name>A0A1S0U9U0_LOALO</name>
<dbReference type="AlphaFoldDB" id="A0A1S0U9U0"/>
<reference evidence="2" key="1">
    <citation type="submission" date="2012-04" db="EMBL/GenBank/DDBJ databases">
        <title>The Genome Sequence of Loa loa.</title>
        <authorList>
            <consortium name="The Broad Institute Genome Sequencing Platform"/>
            <consortium name="Broad Institute Genome Sequencing Center for Infectious Disease"/>
            <person name="Nutman T.B."/>
            <person name="Fink D.L."/>
            <person name="Russ C."/>
            <person name="Young S."/>
            <person name="Zeng Q."/>
            <person name="Gargeya S."/>
            <person name="Alvarado L."/>
            <person name="Berlin A."/>
            <person name="Chapman S.B."/>
            <person name="Chen Z."/>
            <person name="Freedman E."/>
            <person name="Gellesch M."/>
            <person name="Goldberg J."/>
            <person name="Griggs A."/>
            <person name="Gujja S."/>
            <person name="Heilman E.R."/>
            <person name="Heiman D."/>
            <person name="Howarth C."/>
            <person name="Mehta T."/>
            <person name="Neiman D."/>
            <person name="Pearson M."/>
            <person name="Roberts A."/>
            <person name="Saif S."/>
            <person name="Shea T."/>
            <person name="Shenoy N."/>
            <person name="Sisk P."/>
            <person name="Stolte C."/>
            <person name="Sykes S."/>
            <person name="White J."/>
            <person name="Yandava C."/>
            <person name="Haas B."/>
            <person name="Henn M.R."/>
            <person name="Nusbaum C."/>
            <person name="Birren B."/>
        </authorList>
    </citation>
    <scope>NUCLEOTIDE SEQUENCE [LARGE SCALE GENOMIC DNA]</scope>
</reference>
<dbReference type="CTD" id="9939301"/>